<evidence type="ECO:0000313" key="2">
    <source>
        <dbReference type="Proteomes" id="UP001208649"/>
    </source>
</evidence>
<dbReference type="Proteomes" id="UP001208649">
    <property type="component" value="Unassembled WGS sequence"/>
</dbReference>
<dbReference type="EMBL" id="JAOTEM010000005">
    <property type="protein sequence ID" value="MCU7618768.1"/>
    <property type="molecule type" value="Genomic_DNA"/>
</dbReference>
<comment type="caution">
    <text evidence="1">The sequence shown here is derived from an EMBL/GenBank/DDBJ whole genome shotgun (WGS) entry which is preliminary data.</text>
</comment>
<accession>A0ABT2W981</accession>
<evidence type="ECO:0000313" key="1">
    <source>
        <dbReference type="EMBL" id="MCU7618768.1"/>
    </source>
</evidence>
<keyword evidence="2" id="KW-1185">Reference proteome</keyword>
<name>A0ABT2W981_9FLAO</name>
<organism evidence="1 2">
    <name type="scientific">Chryseobacterium edaphi</name>
    <dbReference type="NCBI Taxonomy" id="2976532"/>
    <lineage>
        <taxon>Bacteria</taxon>
        <taxon>Pseudomonadati</taxon>
        <taxon>Bacteroidota</taxon>
        <taxon>Flavobacteriia</taxon>
        <taxon>Flavobacteriales</taxon>
        <taxon>Weeksellaceae</taxon>
        <taxon>Chryseobacterium group</taxon>
        <taxon>Chryseobacterium</taxon>
    </lineage>
</organism>
<proteinExistence type="predicted"/>
<sequence>MDKSCVTEVSELTCSTGGKITIFKHGQQSEAGKSQVKKADAREQHIYNPIIDFEEFKEETNDTDQLYYS</sequence>
<reference evidence="2" key="1">
    <citation type="submission" date="2023-07" db="EMBL/GenBank/DDBJ databases">
        <title>Chryseobacterium sp. strain PBS4-4 Genome sequencing and assembly.</title>
        <authorList>
            <person name="Jung Y."/>
        </authorList>
    </citation>
    <scope>NUCLEOTIDE SEQUENCE [LARGE SCALE GENOMIC DNA]</scope>
    <source>
        <strain evidence="2">PBS4-4</strain>
    </source>
</reference>
<protein>
    <submittedName>
        <fullName evidence="1">DUF4280 domain-containing protein</fullName>
    </submittedName>
</protein>
<gene>
    <name evidence="1" type="ORF">NZ698_16355</name>
</gene>